<proteinExistence type="inferred from homology"/>
<dbReference type="Gene3D" id="3.40.30.10">
    <property type="entry name" value="Glutaredoxin"/>
    <property type="match status" value="1"/>
</dbReference>
<dbReference type="eggNOG" id="COG1905">
    <property type="taxonomic scope" value="Bacteria"/>
</dbReference>
<dbReference type="HOGENOM" id="CLU_054362_2_1_9"/>
<feature type="binding site" evidence="7">
    <location>
        <position position="130"/>
    </location>
    <ligand>
        <name>[2Fe-2S] cluster</name>
        <dbReference type="ChEBI" id="CHEBI:190135"/>
    </ligand>
</feature>
<dbReference type="EMBL" id="CP001720">
    <property type="protein sequence ID" value="ACV61131.1"/>
    <property type="molecule type" value="Genomic_DNA"/>
</dbReference>
<dbReference type="PANTHER" id="PTHR43342">
    <property type="entry name" value="NADH-QUINONE OXIDOREDUCTASE, E SUBUNIT"/>
    <property type="match status" value="1"/>
</dbReference>
<dbReference type="STRING" id="485916.Dtox_0176"/>
<dbReference type="InterPro" id="IPR036249">
    <property type="entry name" value="Thioredoxin-like_sf"/>
</dbReference>
<dbReference type="PANTHER" id="PTHR43342:SF2">
    <property type="entry name" value="POTENTIAL NAD-REDUCING HYDROGENASE SUBUNIT"/>
    <property type="match status" value="1"/>
</dbReference>
<dbReference type="Pfam" id="PF01257">
    <property type="entry name" value="2Fe-2S_thioredx"/>
    <property type="match status" value="1"/>
</dbReference>
<gene>
    <name evidence="8" type="ordered locus">Dtox_0176</name>
</gene>
<dbReference type="OrthoDB" id="9807941at2"/>
<dbReference type="AlphaFoldDB" id="C8W2X5"/>
<dbReference type="Proteomes" id="UP000002217">
    <property type="component" value="Chromosome"/>
</dbReference>
<keyword evidence="2 7" id="KW-0001">2Fe-2S</keyword>
<keyword evidence="8" id="KW-0830">Ubiquinone</keyword>
<reference evidence="8 9" key="1">
    <citation type="journal article" date="2009" name="Stand. Genomic Sci.">
        <title>Complete genome sequence of Desulfotomaculum acetoxidans type strain (5575).</title>
        <authorList>
            <person name="Spring S."/>
            <person name="Lapidus A."/>
            <person name="Schroder M."/>
            <person name="Gleim D."/>
            <person name="Sims D."/>
            <person name="Meincke L."/>
            <person name="Glavina Del Rio T."/>
            <person name="Tice H."/>
            <person name="Copeland A."/>
            <person name="Cheng J.F."/>
            <person name="Lucas S."/>
            <person name="Chen F."/>
            <person name="Nolan M."/>
            <person name="Bruce D."/>
            <person name="Goodwin L."/>
            <person name="Pitluck S."/>
            <person name="Ivanova N."/>
            <person name="Mavromatis K."/>
            <person name="Mikhailova N."/>
            <person name="Pati A."/>
            <person name="Chen A."/>
            <person name="Palaniappan K."/>
            <person name="Land M."/>
            <person name="Hauser L."/>
            <person name="Chang Y.J."/>
            <person name="Jeffries C.D."/>
            <person name="Chain P."/>
            <person name="Saunders E."/>
            <person name="Brettin T."/>
            <person name="Detter J.C."/>
            <person name="Goker M."/>
            <person name="Bristow J."/>
            <person name="Eisen J.A."/>
            <person name="Markowitz V."/>
            <person name="Hugenholtz P."/>
            <person name="Kyrpides N.C."/>
            <person name="Klenk H.P."/>
            <person name="Han C."/>
        </authorList>
    </citation>
    <scope>NUCLEOTIDE SEQUENCE [LARGE SCALE GENOMIC DNA]</scope>
    <source>
        <strain evidence="9">ATCC 49208 / DSM 771 / VKM B-1644</strain>
    </source>
</reference>
<keyword evidence="9" id="KW-1185">Reference proteome</keyword>
<dbReference type="InterPro" id="IPR042128">
    <property type="entry name" value="NuoE_dom"/>
</dbReference>
<dbReference type="GO" id="GO:0016491">
    <property type="term" value="F:oxidoreductase activity"/>
    <property type="evidence" value="ECO:0007669"/>
    <property type="project" value="InterPro"/>
</dbReference>
<dbReference type="InterPro" id="IPR002023">
    <property type="entry name" value="NuoE-like"/>
</dbReference>
<dbReference type="KEGG" id="dae:Dtox_0176"/>
<evidence type="ECO:0000256" key="7">
    <source>
        <dbReference type="PIRSR" id="PIRSR000216-1"/>
    </source>
</evidence>
<protein>
    <submittedName>
        <fullName evidence="8">NADH dehydrogenase (Ubiquinone) 24 kDa subunit</fullName>
    </submittedName>
</protein>
<comment type="similarity">
    <text evidence="1">Belongs to the complex I 24 kDa subunit family.</text>
</comment>
<dbReference type="GO" id="GO:0051537">
    <property type="term" value="F:2 iron, 2 sulfur cluster binding"/>
    <property type="evidence" value="ECO:0007669"/>
    <property type="project" value="UniProtKB-KW"/>
</dbReference>
<keyword evidence="3 7" id="KW-0479">Metal-binding</keyword>
<keyword evidence="5 7" id="KW-0411">Iron-sulfur</keyword>
<dbReference type="SUPFAM" id="SSF52833">
    <property type="entry name" value="Thioredoxin-like"/>
    <property type="match status" value="1"/>
</dbReference>
<feature type="binding site" evidence="7">
    <location>
        <position position="94"/>
    </location>
    <ligand>
        <name>[2Fe-2S] cluster</name>
        <dbReference type="ChEBI" id="CHEBI:190135"/>
    </ligand>
</feature>
<keyword evidence="4 7" id="KW-0408">Iron</keyword>
<comment type="cofactor">
    <cofactor evidence="6">
        <name>[2Fe-2S] cluster</name>
        <dbReference type="ChEBI" id="CHEBI:190135"/>
    </cofactor>
</comment>
<feature type="binding site" evidence="7">
    <location>
        <position position="134"/>
    </location>
    <ligand>
        <name>[2Fe-2S] cluster</name>
        <dbReference type="ChEBI" id="CHEBI:190135"/>
    </ligand>
</feature>
<dbReference type="PIRSF" id="PIRSF000216">
    <property type="entry name" value="NADH_DH_24kDa"/>
    <property type="match status" value="1"/>
</dbReference>
<dbReference type="RefSeq" id="WP_012813583.1">
    <property type="nucleotide sequence ID" value="NC_013216.1"/>
</dbReference>
<dbReference type="InterPro" id="IPR028431">
    <property type="entry name" value="NADP_DH_HndA-like"/>
</dbReference>
<name>C8W2X5_DESAS</name>
<evidence type="ECO:0000256" key="2">
    <source>
        <dbReference type="ARBA" id="ARBA00022714"/>
    </source>
</evidence>
<evidence type="ECO:0000313" key="8">
    <source>
        <dbReference type="EMBL" id="ACV61131.1"/>
    </source>
</evidence>
<evidence type="ECO:0000256" key="5">
    <source>
        <dbReference type="ARBA" id="ARBA00023014"/>
    </source>
</evidence>
<dbReference type="FunFam" id="3.40.30.10:FF:000015">
    <property type="entry name" value="NADH-quinone oxidoreductase subunit E"/>
    <property type="match status" value="1"/>
</dbReference>
<dbReference type="CDD" id="cd03064">
    <property type="entry name" value="TRX_Fd_NuoE"/>
    <property type="match status" value="1"/>
</dbReference>
<comment type="cofactor">
    <cofactor evidence="7">
        <name>[2Fe-2S] cluster</name>
        <dbReference type="ChEBI" id="CHEBI:190135"/>
    </cofactor>
    <text evidence="7">Binds 1 [2Fe-2S] cluster.</text>
</comment>
<feature type="binding site" evidence="7">
    <location>
        <position position="89"/>
    </location>
    <ligand>
        <name>[2Fe-2S] cluster</name>
        <dbReference type="ChEBI" id="CHEBI:190135"/>
    </ligand>
</feature>
<evidence type="ECO:0000256" key="4">
    <source>
        <dbReference type="ARBA" id="ARBA00023004"/>
    </source>
</evidence>
<sequence length="165" mass="17874">MGDKCKCHSQLSAELLSQVDKIIEPSSGRSGNLIQVLHRVQELVGYLPREVQVRVAEGLNVPLSIVYGVVSFYSFFNVLPKGKHTINVCTGTACYVRGAKQLINNIQDQLDIKTGGTTSDGQFSLGMVRCVGACGLGPVVTINEDVHAQVRPEKIDGILAKYSKE</sequence>
<dbReference type="GO" id="GO:0046872">
    <property type="term" value="F:metal ion binding"/>
    <property type="evidence" value="ECO:0007669"/>
    <property type="project" value="UniProtKB-KW"/>
</dbReference>
<organism evidence="8 9">
    <name type="scientific">Desulfofarcimen acetoxidans (strain ATCC 49208 / DSM 771 / KCTC 5769 / VKM B-1644 / 5575)</name>
    <name type="common">Desulfotomaculum acetoxidans</name>
    <dbReference type="NCBI Taxonomy" id="485916"/>
    <lineage>
        <taxon>Bacteria</taxon>
        <taxon>Bacillati</taxon>
        <taxon>Bacillota</taxon>
        <taxon>Clostridia</taxon>
        <taxon>Eubacteriales</taxon>
        <taxon>Peptococcaceae</taxon>
        <taxon>Desulfofarcimen</taxon>
    </lineage>
</organism>
<dbReference type="InterPro" id="IPR041921">
    <property type="entry name" value="NuoE_N"/>
</dbReference>
<evidence type="ECO:0000256" key="6">
    <source>
        <dbReference type="ARBA" id="ARBA00034078"/>
    </source>
</evidence>
<accession>C8W2X5</accession>
<dbReference type="Gene3D" id="1.10.10.1590">
    <property type="entry name" value="NADH-quinone oxidoreductase subunit E"/>
    <property type="match status" value="1"/>
</dbReference>
<evidence type="ECO:0000313" key="9">
    <source>
        <dbReference type="Proteomes" id="UP000002217"/>
    </source>
</evidence>
<evidence type="ECO:0000256" key="3">
    <source>
        <dbReference type="ARBA" id="ARBA00022723"/>
    </source>
</evidence>
<evidence type="ECO:0000256" key="1">
    <source>
        <dbReference type="ARBA" id="ARBA00010643"/>
    </source>
</evidence>